<comment type="caution">
    <text evidence="1">The sequence shown here is derived from an EMBL/GenBank/DDBJ whole genome shotgun (WGS) entry which is preliminary data.</text>
</comment>
<dbReference type="AlphaFoldDB" id="A0A2K0XBZ1"/>
<dbReference type="Proteomes" id="UP000236634">
    <property type="component" value="Unassembled WGS sequence"/>
</dbReference>
<gene>
    <name evidence="1" type="ORF">BFS16_12050</name>
</gene>
<protein>
    <submittedName>
        <fullName evidence="1">Uncharacterized protein</fullName>
    </submittedName>
</protein>
<accession>A0A2K0XBZ1</accession>
<proteinExistence type="predicted"/>
<evidence type="ECO:0000313" key="2">
    <source>
        <dbReference type="Proteomes" id="UP000236634"/>
    </source>
</evidence>
<dbReference type="EMBL" id="NBAX01000013">
    <property type="protein sequence ID" value="PNP92060.1"/>
    <property type="molecule type" value="Genomic_DNA"/>
</dbReference>
<sequence>MDREDLESRVLELIDYTSATMKLKVKKVLDSGAIDIDSADDNYVLPKIILRALLKDAEFSVGSPIGEERMIKKEVDNIYALI</sequence>
<organism evidence="1 2">
    <name type="scientific">Hoylesella timonensis</name>
    <dbReference type="NCBI Taxonomy" id="386414"/>
    <lineage>
        <taxon>Bacteria</taxon>
        <taxon>Pseudomonadati</taxon>
        <taxon>Bacteroidota</taxon>
        <taxon>Bacteroidia</taxon>
        <taxon>Bacteroidales</taxon>
        <taxon>Prevotellaceae</taxon>
        <taxon>Hoylesella</taxon>
    </lineage>
</organism>
<dbReference type="RefSeq" id="WP_103004153.1">
    <property type="nucleotide sequence ID" value="NZ_NBAX01000013.1"/>
</dbReference>
<reference evidence="1 2" key="1">
    <citation type="submission" date="2017-03" db="EMBL/GenBank/DDBJ databases">
        <authorList>
            <person name="Afonso C.L."/>
            <person name="Miller P.J."/>
            <person name="Scott M.A."/>
            <person name="Spackman E."/>
            <person name="Goraichik I."/>
            <person name="Dimitrov K.M."/>
            <person name="Suarez D.L."/>
            <person name="Swayne D.E."/>
        </authorList>
    </citation>
    <scope>NUCLEOTIDE SEQUENCE [LARGE SCALE GENOMIC DNA]</scope>
    <source>
        <strain evidence="1 2">DNF00076</strain>
    </source>
</reference>
<name>A0A2K0XBZ1_9BACT</name>
<evidence type="ECO:0000313" key="1">
    <source>
        <dbReference type="EMBL" id="PNP92060.1"/>
    </source>
</evidence>